<dbReference type="NCBIfam" id="NF005759">
    <property type="entry name" value="PRK07583.1"/>
    <property type="match status" value="1"/>
</dbReference>
<comment type="caution">
    <text evidence="2">The sequence shown here is derived from an EMBL/GenBank/DDBJ whole genome shotgun (WGS) entry which is preliminary data.</text>
</comment>
<gene>
    <name evidence="2" type="ORF">EV665_1248</name>
</gene>
<sequence length="457" mass="49241">MAAIVSDQSALRAQLDSAARLGRYVLRNVRLCAATTRTDAANAAGTEFFLADASVEKGRILAITPASPCHAAASDPDLPAIDAGGRVVIPSFVDCHTHLDKGHILPRTPAADGTFDGALAATRCDRTARWSAGDLGRRIDFALRSAFHYGTSAIRTHLDSQPPQDGISWPLFLELRQHWRGRIALQASCLFPIDMARDDAFLRAIARRVADAGGVLGAVAYPLPDIDHLLDRMFRAAADHGLDLDFHADESADPAADVLRRIADTALRVSFAGKILVGHCCSLAMQAPPVVDATLDKVAAAGITVVSLPACNLYLQDRSRQGMTPRWRGVTLLHEMKRRGIPVALASDNTRDPFNSYGDLDMLDTFRLGTRALHLDHPHGDWIKAVSTTPAQIMRLDGHGVIATGQPADLIIFEGRSWSEILSRAESDRIVMRMGSPISAPLPVYAELDALEGLAPA</sequence>
<dbReference type="GO" id="GO:0004131">
    <property type="term" value="F:cytosine deaminase activity"/>
    <property type="evidence" value="ECO:0007669"/>
    <property type="project" value="TreeGrafter"/>
</dbReference>
<dbReference type="EMBL" id="SLVX01000024">
    <property type="protein sequence ID" value="TCN36748.1"/>
    <property type="molecule type" value="Genomic_DNA"/>
</dbReference>
<evidence type="ECO:0000313" key="3">
    <source>
        <dbReference type="Proteomes" id="UP000295351"/>
    </source>
</evidence>
<dbReference type="InterPro" id="IPR032466">
    <property type="entry name" value="Metal_Hydrolase"/>
</dbReference>
<dbReference type="PANTHER" id="PTHR32027:SF0">
    <property type="entry name" value="CYTOSINE DEAMINASE"/>
    <property type="match status" value="1"/>
</dbReference>
<dbReference type="RefSeq" id="WP_133036304.1">
    <property type="nucleotide sequence ID" value="NZ_BAABEI010000004.1"/>
</dbReference>
<accession>A0A4R2C7Y2</accession>
<dbReference type="SUPFAM" id="SSF51556">
    <property type="entry name" value="Metallo-dependent hydrolases"/>
    <property type="match status" value="1"/>
</dbReference>
<keyword evidence="3" id="KW-1185">Reference proteome</keyword>
<dbReference type="GO" id="GO:0006209">
    <property type="term" value="P:cytosine catabolic process"/>
    <property type="evidence" value="ECO:0007669"/>
    <property type="project" value="TreeGrafter"/>
</dbReference>
<dbReference type="SUPFAM" id="SSF51338">
    <property type="entry name" value="Composite domain of metallo-dependent hydrolases"/>
    <property type="match status" value="1"/>
</dbReference>
<dbReference type="GO" id="GO:0035888">
    <property type="term" value="F:isoguanine deaminase activity"/>
    <property type="evidence" value="ECO:0007669"/>
    <property type="project" value="TreeGrafter"/>
</dbReference>
<dbReference type="InterPro" id="IPR013108">
    <property type="entry name" value="Amidohydro_3"/>
</dbReference>
<dbReference type="PANTHER" id="PTHR32027">
    <property type="entry name" value="CYTOSINE DEAMINASE"/>
    <property type="match status" value="1"/>
</dbReference>
<dbReference type="Proteomes" id="UP000295351">
    <property type="component" value="Unassembled WGS sequence"/>
</dbReference>
<dbReference type="CDD" id="cd01293">
    <property type="entry name" value="Bact_CD"/>
    <property type="match status" value="1"/>
</dbReference>
<name>A0A4R2C7Y2_SHIGR</name>
<dbReference type="InterPro" id="IPR011059">
    <property type="entry name" value="Metal-dep_hydrolase_composite"/>
</dbReference>
<evidence type="ECO:0000313" key="2">
    <source>
        <dbReference type="EMBL" id="TCN36748.1"/>
    </source>
</evidence>
<reference evidence="2 3" key="1">
    <citation type="submission" date="2019-03" db="EMBL/GenBank/DDBJ databases">
        <title>Genomic Encyclopedia of Type Strains, Phase IV (KMG-IV): sequencing the most valuable type-strain genomes for metagenomic binning, comparative biology and taxonomic classification.</title>
        <authorList>
            <person name="Goeker M."/>
        </authorList>
    </citation>
    <scope>NUCLEOTIDE SEQUENCE [LARGE SCALE GENOMIC DNA]</scope>
    <source>
        <strain evidence="2 3">DSM 18401</strain>
    </source>
</reference>
<dbReference type="Pfam" id="PF07969">
    <property type="entry name" value="Amidohydro_3"/>
    <property type="match status" value="1"/>
</dbReference>
<evidence type="ECO:0000259" key="1">
    <source>
        <dbReference type="Pfam" id="PF07969"/>
    </source>
</evidence>
<feature type="domain" description="Amidohydrolase 3" evidence="1">
    <location>
        <begin position="227"/>
        <end position="427"/>
    </location>
</feature>
<organism evidence="2 3">
    <name type="scientific">Shinella granuli</name>
    <dbReference type="NCBI Taxonomy" id="323621"/>
    <lineage>
        <taxon>Bacteria</taxon>
        <taxon>Pseudomonadati</taxon>
        <taxon>Pseudomonadota</taxon>
        <taxon>Alphaproteobacteria</taxon>
        <taxon>Hyphomicrobiales</taxon>
        <taxon>Rhizobiaceae</taxon>
        <taxon>Shinella</taxon>
    </lineage>
</organism>
<dbReference type="AlphaFoldDB" id="A0A4R2C7Y2"/>
<dbReference type="Gene3D" id="3.20.20.140">
    <property type="entry name" value="Metal-dependent hydrolases"/>
    <property type="match status" value="1"/>
</dbReference>
<protein>
    <submittedName>
        <fullName evidence="2">Cytosine deaminase</fullName>
    </submittedName>
</protein>
<proteinExistence type="predicted"/>
<dbReference type="Gene3D" id="2.30.40.10">
    <property type="entry name" value="Urease, subunit C, domain 1"/>
    <property type="match status" value="1"/>
</dbReference>
<dbReference type="InterPro" id="IPR052349">
    <property type="entry name" value="Metallo-hydrolase_Enzymes"/>
</dbReference>